<gene>
    <name evidence="1" type="ordered locus">TGRD_693</name>
</gene>
<keyword evidence="2" id="KW-1185">Reference proteome</keyword>
<accession>A0ACA8KPZ0</accession>
<reference evidence="2" key="1">
    <citation type="journal article" date="2008" name="Proc. Natl. Acad. Sci. U.S.A.">
        <title>Complete genome of the uncultured termite group 1 bacteria in a single host protist cell.</title>
        <authorList>
            <person name="Hongoh Y."/>
            <person name="Sharma V.K."/>
            <person name="Prakash T."/>
            <person name="Noda S."/>
            <person name="Taylor T.D."/>
            <person name="Kudo T."/>
            <person name="Sakaki Y."/>
            <person name="Toyoda A."/>
            <person name="Hattori M."/>
            <person name="Ohkuma M."/>
        </authorList>
    </citation>
    <scope>NUCLEOTIDE SEQUENCE [LARGE SCALE GENOMIC DNA]</scope>
    <source>
        <strain evidence="2">Rs-D17 genomovar Ri2008</strain>
    </source>
</reference>
<protein>
    <submittedName>
        <fullName evidence="1">Uncharacterized protein</fullName>
    </submittedName>
</protein>
<organism evidence="1 2">
    <name type="scientific">Endomicrobium trichonymphae</name>
    <dbReference type="NCBI Taxonomy" id="1408204"/>
    <lineage>
        <taxon>Bacteria</taxon>
        <taxon>Pseudomonadati</taxon>
        <taxon>Elusimicrobiota</taxon>
        <taxon>Endomicrobiia</taxon>
        <taxon>Endomicrobiales</taxon>
        <taxon>Endomicrobiaceae</taxon>
        <taxon>Candidatus Endomicrobiellum</taxon>
    </lineage>
</organism>
<name>A0ACA8KPZ0_ENDTX</name>
<sequence length="223" mass="25641">MKFLRNIFAFLLIPAVGGAGYIFIKSFLYFTVLNVDRYIPFWIGILCYIVFQVILYKPMKTYMFGHELSHAIAGILSGAKIKKFDVGKESGSIALTKDNIWITLAPYFFPIYTSAVIIIYIFLGWFINIKQFYGYFLFLAGFSIAFHVALTIYILSIEQPDLKIYGTFFSYVIIFMVNIAVFVLLAALVFPDDIDVKDIFLRIFDNIADIYKFIGVLEIWSTS</sequence>
<dbReference type="EMBL" id="AP009510">
    <property type="protein sequence ID" value="BAG14186.2"/>
    <property type="molecule type" value="Genomic_DNA"/>
</dbReference>
<evidence type="ECO:0000313" key="2">
    <source>
        <dbReference type="Proteomes" id="UP000001691"/>
    </source>
</evidence>
<dbReference type="Proteomes" id="UP000001691">
    <property type="component" value="Chromosome"/>
</dbReference>
<proteinExistence type="predicted"/>
<evidence type="ECO:0000313" key="1">
    <source>
        <dbReference type="EMBL" id="BAG14186.2"/>
    </source>
</evidence>